<dbReference type="GO" id="GO:0008198">
    <property type="term" value="F:ferrous iron binding"/>
    <property type="evidence" value="ECO:0007669"/>
    <property type="project" value="TreeGrafter"/>
</dbReference>
<dbReference type="InterPro" id="IPR036524">
    <property type="entry name" value="Frataxin/CyaY_sf"/>
</dbReference>
<dbReference type="EMBL" id="AVOT02043018">
    <property type="protein sequence ID" value="MBW0538443.1"/>
    <property type="molecule type" value="Genomic_DNA"/>
</dbReference>
<dbReference type="GO" id="GO:0006879">
    <property type="term" value="P:intracellular iron ion homeostasis"/>
    <property type="evidence" value="ECO:0007669"/>
    <property type="project" value="UniProtKB-KW"/>
</dbReference>
<comment type="subcellular location">
    <subcellularLocation>
        <location evidence="1">Mitochondrion</location>
    </subcellularLocation>
</comment>
<name>A0A9Q3FE79_9BASI</name>
<evidence type="ECO:0000313" key="13">
    <source>
        <dbReference type="EMBL" id="MBW0538443.1"/>
    </source>
</evidence>
<dbReference type="InterPro" id="IPR017789">
    <property type="entry name" value="Frataxin"/>
</dbReference>
<dbReference type="PRINTS" id="PR00904">
    <property type="entry name" value="FRATAXIN"/>
</dbReference>
<dbReference type="OrthoDB" id="1897642at2759"/>
<keyword evidence="11" id="KW-0496">Mitochondrion</keyword>
<keyword evidence="8" id="KW-0560">Oxidoreductase</keyword>
<protein>
    <recommendedName>
        <fullName evidence="3">ferroxidase</fullName>
        <ecNumber evidence="3">1.16.3.1</ecNumber>
    </recommendedName>
</protein>
<keyword evidence="7" id="KW-0809">Transit peptide</keyword>
<evidence type="ECO:0000256" key="1">
    <source>
        <dbReference type="ARBA" id="ARBA00004173"/>
    </source>
</evidence>
<evidence type="ECO:0000256" key="3">
    <source>
        <dbReference type="ARBA" id="ARBA00013107"/>
    </source>
</evidence>
<dbReference type="GO" id="GO:0005739">
    <property type="term" value="C:mitochondrion"/>
    <property type="evidence" value="ECO:0007669"/>
    <property type="project" value="UniProtKB-SubCell"/>
</dbReference>
<keyword evidence="9" id="KW-0408">Iron</keyword>
<comment type="similarity">
    <text evidence="2">Belongs to the frataxin family.</text>
</comment>
<dbReference type="Pfam" id="PF01491">
    <property type="entry name" value="Frataxin_Cyay"/>
    <property type="match status" value="1"/>
</dbReference>
<dbReference type="EC" id="1.16.3.1" evidence="3"/>
<gene>
    <name evidence="13" type="ORF">O181_078158</name>
</gene>
<dbReference type="SUPFAM" id="SSF55387">
    <property type="entry name" value="Frataxin/Nqo15-like"/>
    <property type="match status" value="1"/>
</dbReference>
<reference evidence="13" key="1">
    <citation type="submission" date="2021-03" db="EMBL/GenBank/DDBJ databases">
        <title>Draft genome sequence of rust myrtle Austropuccinia psidii MF-1, a brazilian biotype.</title>
        <authorList>
            <person name="Quecine M.C."/>
            <person name="Pachon D.M.R."/>
            <person name="Bonatelli M.L."/>
            <person name="Correr F.H."/>
            <person name="Franceschini L.M."/>
            <person name="Leite T.F."/>
            <person name="Margarido G.R.A."/>
            <person name="Almeida C.A."/>
            <person name="Ferrarezi J.A."/>
            <person name="Labate C.A."/>
        </authorList>
    </citation>
    <scope>NUCLEOTIDE SEQUENCE</scope>
    <source>
        <strain evidence="13">MF-1</strain>
    </source>
</reference>
<dbReference type="SMART" id="SM01219">
    <property type="entry name" value="Frataxin_Cyay"/>
    <property type="match status" value="1"/>
</dbReference>
<evidence type="ECO:0000313" key="14">
    <source>
        <dbReference type="Proteomes" id="UP000765509"/>
    </source>
</evidence>
<evidence type="ECO:0000256" key="12">
    <source>
        <dbReference type="ARBA" id="ARBA00047990"/>
    </source>
</evidence>
<dbReference type="PANTHER" id="PTHR16821:SF2">
    <property type="entry name" value="FRATAXIN, MITOCHONDRIAL"/>
    <property type="match status" value="1"/>
</dbReference>
<evidence type="ECO:0000256" key="8">
    <source>
        <dbReference type="ARBA" id="ARBA00023002"/>
    </source>
</evidence>
<keyword evidence="6" id="KW-0410">Iron transport</keyword>
<evidence type="ECO:0000256" key="5">
    <source>
        <dbReference type="ARBA" id="ARBA00022448"/>
    </source>
</evidence>
<evidence type="ECO:0000256" key="10">
    <source>
        <dbReference type="ARBA" id="ARBA00023065"/>
    </source>
</evidence>
<proteinExistence type="inferred from homology"/>
<keyword evidence="10" id="KW-0406">Ion transport</keyword>
<evidence type="ECO:0000256" key="7">
    <source>
        <dbReference type="ARBA" id="ARBA00022946"/>
    </source>
</evidence>
<dbReference type="GO" id="GO:0034986">
    <property type="term" value="F:iron chaperone activity"/>
    <property type="evidence" value="ECO:0007669"/>
    <property type="project" value="TreeGrafter"/>
</dbReference>
<accession>A0A9Q3FE79</accession>
<evidence type="ECO:0000256" key="11">
    <source>
        <dbReference type="ARBA" id="ARBA00023128"/>
    </source>
</evidence>
<dbReference type="GO" id="GO:0016226">
    <property type="term" value="P:iron-sulfur cluster assembly"/>
    <property type="evidence" value="ECO:0007669"/>
    <property type="project" value="InterPro"/>
</dbReference>
<keyword evidence="4" id="KW-0409">Iron storage</keyword>
<dbReference type="AlphaFoldDB" id="A0A9Q3FE79"/>
<evidence type="ECO:0000256" key="6">
    <source>
        <dbReference type="ARBA" id="ARBA00022496"/>
    </source>
</evidence>
<dbReference type="PROSITE" id="PS50810">
    <property type="entry name" value="FRATAXIN_2"/>
    <property type="match status" value="1"/>
</dbReference>
<dbReference type="PROSITE" id="PS01344">
    <property type="entry name" value="FRATAXIN_1"/>
    <property type="match status" value="1"/>
</dbReference>
<dbReference type="Gene3D" id="3.30.920.10">
    <property type="entry name" value="Frataxin/CyaY"/>
    <property type="match status" value="1"/>
</dbReference>
<dbReference type="InterPro" id="IPR002908">
    <property type="entry name" value="Frataxin/CyaY"/>
</dbReference>
<evidence type="ECO:0000256" key="9">
    <source>
        <dbReference type="ARBA" id="ARBA00023004"/>
    </source>
</evidence>
<evidence type="ECO:0000256" key="4">
    <source>
        <dbReference type="ARBA" id="ARBA00022434"/>
    </source>
</evidence>
<dbReference type="NCBIfam" id="TIGR03421">
    <property type="entry name" value="FeS_CyaY"/>
    <property type="match status" value="1"/>
</dbReference>
<comment type="caution">
    <text evidence="13">The sequence shown here is derived from an EMBL/GenBank/DDBJ whole genome shotgun (WGS) entry which is preliminary data.</text>
</comment>
<dbReference type="PANTHER" id="PTHR16821">
    <property type="entry name" value="FRATAXIN"/>
    <property type="match status" value="1"/>
</dbReference>
<dbReference type="GO" id="GO:0006826">
    <property type="term" value="P:iron ion transport"/>
    <property type="evidence" value="ECO:0007669"/>
    <property type="project" value="UniProtKB-KW"/>
</dbReference>
<comment type="catalytic activity">
    <reaction evidence="12">
        <text>4 Fe(2+) + O2 + 4 H(+) = 4 Fe(3+) + 2 H2O</text>
        <dbReference type="Rhea" id="RHEA:11148"/>
        <dbReference type="ChEBI" id="CHEBI:15377"/>
        <dbReference type="ChEBI" id="CHEBI:15378"/>
        <dbReference type="ChEBI" id="CHEBI:15379"/>
        <dbReference type="ChEBI" id="CHEBI:29033"/>
        <dbReference type="ChEBI" id="CHEBI:29034"/>
        <dbReference type="EC" id="1.16.3.1"/>
    </reaction>
</comment>
<dbReference type="InterPro" id="IPR020895">
    <property type="entry name" value="Frataxin_CS"/>
</dbReference>
<dbReference type="GO" id="GO:0008199">
    <property type="term" value="F:ferric iron binding"/>
    <property type="evidence" value="ECO:0007669"/>
    <property type="project" value="InterPro"/>
</dbReference>
<dbReference type="GO" id="GO:0004322">
    <property type="term" value="F:ferroxidase activity"/>
    <property type="evidence" value="ECO:0007669"/>
    <property type="project" value="UniProtKB-EC"/>
</dbReference>
<keyword evidence="5" id="KW-0813">Transport</keyword>
<organism evidence="13 14">
    <name type="scientific">Austropuccinia psidii MF-1</name>
    <dbReference type="NCBI Taxonomy" id="1389203"/>
    <lineage>
        <taxon>Eukaryota</taxon>
        <taxon>Fungi</taxon>
        <taxon>Dikarya</taxon>
        <taxon>Basidiomycota</taxon>
        <taxon>Pucciniomycotina</taxon>
        <taxon>Pucciniomycetes</taxon>
        <taxon>Pucciniales</taxon>
        <taxon>Sphaerophragmiaceae</taxon>
        <taxon>Austropuccinia</taxon>
    </lineage>
</organism>
<dbReference type="NCBIfam" id="TIGR03422">
    <property type="entry name" value="mito_frataxin"/>
    <property type="match status" value="1"/>
</dbReference>
<keyword evidence="14" id="KW-1185">Reference proteome</keyword>
<dbReference type="Proteomes" id="UP000765509">
    <property type="component" value="Unassembled WGS sequence"/>
</dbReference>
<evidence type="ECO:0000256" key="2">
    <source>
        <dbReference type="ARBA" id="ARBA00008183"/>
    </source>
</evidence>
<sequence length="303" mass="34571">MGRNILCRKLPGRPMLLFRLLSPAIPRSQPATGRQRWLADHVAQTRGHSSCLRSPRQNYSVDSARTNHLPLRSSDLSLQEYHQLSDETLNHLTEALEQLIESNHPNVTGWDVDYSSGVLNFHMGSHGTYVLNKQPPNKQIWLSSPLSGPKRFDYDKTEECWFYNRDQSKLKELLCEEVTKETNGNLKPYASCEKLGLEQLENFGNRRRYVVFNVLYDICYVTNSASYEFLITDKAQTDPLDSGNLQGGPVSIMSFEQEYRKPASLPSSNGLNTTKQYHFTIILEMKITEKNHQDAYGLIGALI</sequence>
<dbReference type="GO" id="GO:0051537">
    <property type="term" value="F:2 iron, 2 sulfur cluster binding"/>
    <property type="evidence" value="ECO:0007669"/>
    <property type="project" value="TreeGrafter"/>
</dbReference>